<dbReference type="Proteomes" id="UP000184052">
    <property type="component" value="Unassembled WGS sequence"/>
</dbReference>
<accession>A0A1M6GBR4</accession>
<organism evidence="1 2">
    <name type="scientific">Dethiosulfatibacter aminovorans DSM 17477</name>
    <dbReference type="NCBI Taxonomy" id="1121476"/>
    <lineage>
        <taxon>Bacteria</taxon>
        <taxon>Bacillati</taxon>
        <taxon>Bacillota</taxon>
        <taxon>Tissierellia</taxon>
        <taxon>Dethiosulfatibacter</taxon>
    </lineage>
</organism>
<dbReference type="SUPFAM" id="SSF52266">
    <property type="entry name" value="SGNH hydrolase"/>
    <property type="match status" value="1"/>
</dbReference>
<reference evidence="1 2" key="1">
    <citation type="submission" date="2016-11" db="EMBL/GenBank/DDBJ databases">
        <authorList>
            <person name="Jaros S."/>
            <person name="Januszkiewicz K."/>
            <person name="Wedrychowicz H."/>
        </authorList>
    </citation>
    <scope>NUCLEOTIDE SEQUENCE [LARGE SCALE GENOMIC DNA]</scope>
    <source>
        <strain evidence="1 2">DSM 17477</strain>
    </source>
</reference>
<gene>
    <name evidence="1" type="ORF">SAMN02745751_01686</name>
</gene>
<protein>
    <recommendedName>
        <fullName evidence="3">GDSL-like Lipase/Acylhydrolase family protein</fullName>
    </recommendedName>
</protein>
<dbReference type="EMBL" id="FQZL01000010">
    <property type="protein sequence ID" value="SHJ07396.1"/>
    <property type="molecule type" value="Genomic_DNA"/>
</dbReference>
<keyword evidence="2" id="KW-1185">Reference proteome</keyword>
<dbReference type="OrthoDB" id="9757737at2"/>
<dbReference type="AlphaFoldDB" id="A0A1M6GBR4"/>
<proteinExistence type="predicted"/>
<evidence type="ECO:0008006" key="3">
    <source>
        <dbReference type="Google" id="ProtNLM"/>
    </source>
</evidence>
<name>A0A1M6GBR4_9FIRM</name>
<dbReference type="RefSeq" id="WP_073049143.1">
    <property type="nucleotide sequence ID" value="NZ_FQZL01000010.1"/>
</dbReference>
<evidence type="ECO:0000313" key="1">
    <source>
        <dbReference type="EMBL" id="SHJ07396.1"/>
    </source>
</evidence>
<sequence>MRNLRKIRTQLDGILEFMNGVIERNANRYGNVHLVDVHQEFIDNPTPSPVGFVPPTSLDPHPTIAGQELIYDLLTYSGL</sequence>
<evidence type="ECO:0000313" key="2">
    <source>
        <dbReference type="Proteomes" id="UP000184052"/>
    </source>
</evidence>